<protein>
    <submittedName>
        <fullName evidence="1">16054_t:CDS:1</fullName>
    </submittedName>
</protein>
<evidence type="ECO:0000313" key="1">
    <source>
        <dbReference type="EMBL" id="CAG8750195.1"/>
    </source>
</evidence>
<feature type="non-terminal residue" evidence="1">
    <location>
        <position position="64"/>
    </location>
</feature>
<sequence>MLDIQSLYLNFAKKFLISDHLSSFLTFVDDLPLHANFSCEDVLIMFLSDAPFLKINNNVIEYEG</sequence>
<name>A0A9N9IT34_9GLOM</name>
<dbReference type="AlphaFoldDB" id="A0A9N9IT34"/>
<dbReference type="OrthoDB" id="10366813at2759"/>
<reference evidence="1" key="1">
    <citation type="submission" date="2021-06" db="EMBL/GenBank/DDBJ databases">
        <authorList>
            <person name="Kallberg Y."/>
            <person name="Tangrot J."/>
            <person name="Rosling A."/>
        </authorList>
    </citation>
    <scope>NUCLEOTIDE SEQUENCE</scope>
    <source>
        <strain evidence="1">IN212</strain>
    </source>
</reference>
<evidence type="ECO:0000313" key="2">
    <source>
        <dbReference type="Proteomes" id="UP000789396"/>
    </source>
</evidence>
<proteinExistence type="predicted"/>
<comment type="caution">
    <text evidence="1">The sequence shown here is derived from an EMBL/GenBank/DDBJ whole genome shotgun (WGS) entry which is preliminary data.</text>
</comment>
<gene>
    <name evidence="1" type="ORF">RFULGI_LOCUS13538</name>
</gene>
<accession>A0A9N9IT34</accession>
<organism evidence="1 2">
    <name type="scientific">Racocetra fulgida</name>
    <dbReference type="NCBI Taxonomy" id="60492"/>
    <lineage>
        <taxon>Eukaryota</taxon>
        <taxon>Fungi</taxon>
        <taxon>Fungi incertae sedis</taxon>
        <taxon>Mucoromycota</taxon>
        <taxon>Glomeromycotina</taxon>
        <taxon>Glomeromycetes</taxon>
        <taxon>Diversisporales</taxon>
        <taxon>Gigasporaceae</taxon>
        <taxon>Racocetra</taxon>
    </lineage>
</organism>
<dbReference type="Proteomes" id="UP000789396">
    <property type="component" value="Unassembled WGS sequence"/>
</dbReference>
<keyword evidence="2" id="KW-1185">Reference proteome</keyword>
<dbReference type="EMBL" id="CAJVPZ010035986">
    <property type="protein sequence ID" value="CAG8750195.1"/>
    <property type="molecule type" value="Genomic_DNA"/>
</dbReference>